<dbReference type="AlphaFoldDB" id="A0A2W5MAB7"/>
<keyword evidence="3" id="KW-0547">Nucleotide-binding</keyword>
<evidence type="ECO:0000313" key="6">
    <source>
        <dbReference type="EMBL" id="PZQ10390.1"/>
    </source>
</evidence>
<reference evidence="6 7" key="1">
    <citation type="submission" date="2017-08" db="EMBL/GenBank/DDBJ databases">
        <title>Infants hospitalized years apart are colonized by the same room-sourced microbial strains.</title>
        <authorList>
            <person name="Brooks B."/>
            <person name="Olm M.R."/>
            <person name="Firek B.A."/>
            <person name="Baker R."/>
            <person name="Thomas B.C."/>
            <person name="Morowitz M.J."/>
            <person name="Banfield J.F."/>
        </authorList>
    </citation>
    <scope>NUCLEOTIDE SEQUENCE [LARGE SCALE GENOMIC DNA]</scope>
    <source>
        <strain evidence="6">S2_005_003_R2_43</strain>
    </source>
</reference>
<dbReference type="InterPro" id="IPR027417">
    <property type="entry name" value="P-loop_NTPase"/>
</dbReference>
<dbReference type="SUPFAM" id="SSF52540">
    <property type="entry name" value="P-loop containing nucleoside triphosphate hydrolases"/>
    <property type="match status" value="1"/>
</dbReference>
<evidence type="ECO:0000256" key="4">
    <source>
        <dbReference type="ARBA" id="ARBA00022840"/>
    </source>
</evidence>
<dbReference type="InterPro" id="IPR003439">
    <property type="entry name" value="ABC_transporter-like_ATP-bd"/>
</dbReference>
<dbReference type="InterPro" id="IPR050166">
    <property type="entry name" value="ABC_transporter_ATP-bind"/>
</dbReference>
<dbReference type="InterPro" id="IPR017871">
    <property type="entry name" value="ABC_transporter-like_CS"/>
</dbReference>
<organism evidence="6 7">
    <name type="scientific">Ancylobacter novellus</name>
    <name type="common">Thiobacillus novellus</name>
    <dbReference type="NCBI Taxonomy" id="921"/>
    <lineage>
        <taxon>Bacteria</taxon>
        <taxon>Pseudomonadati</taxon>
        <taxon>Pseudomonadota</taxon>
        <taxon>Alphaproteobacteria</taxon>
        <taxon>Hyphomicrobiales</taxon>
        <taxon>Xanthobacteraceae</taxon>
        <taxon>Ancylobacter</taxon>
    </lineage>
</organism>
<dbReference type="PROSITE" id="PS00211">
    <property type="entry name" value="ABC_TRANSPORTER_1"/>
    <property type="match status" value="1"/>
</dbReference>
<dbReference type="CDD" id="cd03293">
    <property type="entry name" value="ABC_NrtD_SsuB_transporters"/>
    <property type="match status" value="1"/>
</dbReference>
<dbReference type="Pfam" id="PF00005">
    <property type="entry name" value="ABC_tran"/>
    <property type="match status" value="1"/>
</dbReference>
<evidence type="ECO:0000256" key="2">
    <source>
        <dbReference type="ARBA" id="ARBA00022448"/>
    </source>
</evidence>
<dbReference type="PROSITE" id="PS50893">
    <property type="entry name" value="ABC_TRANSPORTER_2"/>
    <property type="match status" value="1"/>
</dbReference>
<protein>
    <submittedName>
        <fullName evidence="6">Nitrate/sulfonate/bicarbonate ABC transporter ATP-binding protein</fullName>
    </submittedName>
</protein>
<dbReference type="Proteomes" id="UP000249577">
    <property type="component" value="Unassembled WGS sequence"/>
</dbReference>
<evidence type="ECO:0000256" key="3">
    <source>
        <dbReference type="ARBA" id="ARBA00022741"/>
    </source>
</evidence>
<dbReference type="InterPro" id="IPR003593">
    <property type="entry name" value="AAA+_ATPase"/>
</dbReference>
<feature type="domain" description="ABC transporter" evidence="5">
    <location>
        <begin position="3"/>
        <end position="228"/>
    </location>
</feature>
<evidence type="ECO:0000313" key="7">
    <source>
        <dbReference type="Proteomes" id="UP000249577"/>
    </source>
</evidence>
<dbReference type="GO" id="GO:0005524">
    <property type="term" value="F:ATP binding"/>
    <property type="evidence" value="ECO:0007669"/>
    <property type="project" value="UniProtKB-KW"/>
</dbReference>
<proteinExistence type="inferred from homology"/>
<dbReference type="SMART" id="SM00382">
    <property type="entry name" value="AAA"/>
    <property type="match status" value="1"/>
</dbReference>
<dbReference type="EMBL" id="QFPN01000016">
    <property type="protein sequence ID" value="PZQ10390.1"/>
    <property type="molecule type" value="Genomic_DNA"/>
</dbReference>
<dbReference type="PANTHER" id="PTHR42788:SF19">
    <property type="entry name" value="ALIPHATIC SULFONATES IMPORT ATP-BINDING PROTEIN SSUB 2"/>
    <property type="match status" value="1"/>
</dbReference>
<evidence type="ECO:0000259" key="5">
    <source>
        <dbReference type="PROSITE" id="PS50893"/>
    </source>
</evidence>
<sequence>MALVIQDVTKSFGGPLVLSRLSLSVEPGKILAIVGGSGCGKSTLLRLVAGLDAPSSGDIRLDGSPITAPREEIGLVFQEPRLFPWLNVRDNVGFALADRPAFQRHDLVHQALDKVGLTDRADAWPRELSGGQAQRAALARALVLKPKALLLDEPFSALDAITRADLQDHLLELWTAYRPTLVLVTHDVDEAVYLADEVVVLAAKPGRIAARIAIEAPRPRGRRSPDLENAARRVASELDDAVSAKIAS</sequence>
<dbReference type="PANTHER" id="PTHR42788">
    <property type="entry name" value="TAURINE IMPORT ATP-BINDING PROTEIN-RELATED"/>
    <property type="match status" value="1"/>
</dbReference>
<comment type="caution">
    <text evidence="6">The sequence shown here is derived from an EMBL/GenBank/DDBJ whole genome shotgun (WGS) entry which is preliminary data.</text>
</comment>
<dbReference type="GO" id="GO:0016887">
    <property type="term" value="F:ATP hydrolysis activity"/>
    <property type="evidence" value="ECO:0007669"/>
    <property type="project" value="InterPro"/>
</dbReference>
<keyword evidence="2" id="KW-0813">Transport</keyword>
<dbReference type="Gene3D" id="3.40.50.300">
    <property type="entry name" value="P-loop containing nucleotide triphosphate hydrolases"/>
    <property type="match status" value="1"/>
</dbReference>
<accession>A0A2W5MAB7</accession>
<comment type="similarity">
    <text evidence="1">Belongs to the ABC transporter superfamily.</text>
</comment>
<name>A0A2W5MAB7_ANCNO</name>
<gene>
    <name evidence="6" type="ORF">DI565_19930</name>
</gene>
<evidence type="ECO:0000256" key="1">
    <source>
        <dbReference type="ARBA" id="ARBA00005417"/>
    </source>
</evidence>
<keyword evidence="4 6" id="KW-0067">ATP-binding</keyword>